<evidence type="ECO:0000256" key="9">
    <source>
        <dbReference type="RuleBase" id="RU000688"/>
    </source>
</evidence>
<evidence type="ECO:0000256" key="1">
    <source>
        <dbReference type="ARBA" id="ARBA00004651"/>
    </source>
</evidence>
<sequence length="655" mass="74124">MLYKYSLLEGDEANLEGGKLFFNDKNYLNKVIEDNTMNGSRLTTAVSKIQDLALNIWMEARREQDLSNEFINITTTIETPDILSSSVPNILVDNYTIDYTSVPPYDQFTVFLIIFVGALIAIITTVGNLMVMISFKIDKQLQTISNYFLFSLAVADLAIGLISIPLMTYYIANKFWGIGYTMCQVWLCVDYSMCNASVLNLLVISFDRYFSVTKPLTYRPMRTTRKALLVIASTYIFSAILWPPWIISWPYIEGKFTSAPGKCVVQFLETNPYVTVSTAVAAFYIPVTILIVLYARVYIETEKRRKELGKLQGNTNYKSHNKEYQSNSSSSFKDRAYNSIRKRKLLSFMESEEDNEDGGKKNNRCLCLKNCFSKSGNGLSTELSETIIGKDDDTSMTMSFAGINTNPNGKVSIIDGSQSLLVSTPIEDPNILNTYTVLIELAEDEGKRPSVKLGNCKRNVQSGNGNGIPTKCILQRVETDSNIQNSSKKCDTSGNEGSCKNMRTDRGKTRSAHSSMKFDKSNNGVKLSLANKEGTSMLQHNYDTVKKKGDKERRKNEKRQESKAAKTLSAILFAFIITWLPYNVIVVWEAFFPNSIPEIFFTISYILCYINSTTNPLCYALCNPRFRATYLRILKCRWKSDRNNGLQRGAFFRRT</sequence>
<feature type="compositionally biased region" description="Polar residues" evidence="10">
    <location>
        <begin position="312"/>
        <end position="330"/>
    </location>
</feature>
<feature type="region of interest" description="Disordered" evidence="10">
    <location>
        <begin position="310"/>
        <end position="330"/>
    </location>
</feature>
<dbReference type="SMART" id="SM01381">
    <property type="entry name" value="7TM_GPCR_Srsx"/>
    <property type="match status" value="1"/>
</dbReference>
<keyword evidence="2" id="KW-1003">Cell membrane</keyword>
<keyword evidence="8 9" id="KW-0807">Transducer</keyword>
<name>A0A0N4Z631_PARTI</name>
<feature type="transmembrane region" description="Helical" evidence="11">
    <location>
        <begin position="272"/>
        <end position="295"/>
    </location>
</feature>
<keyword evidence="13" id="KW-1185">Reference proteome</keyword>
<feature type="domain" description="G-protein coupled receptors family 1 profile" evidence="12">
    <location>
        <begin position="127"/>
        <end position="619"/>
    </location>
</feature>
<dbReference type="WBParaSite" id="PTRK_0000257400.1">
    <property type="protein sequence ID" value="PTRK_0000257400.1"/>
    <property type="gene ID" value="PTRK_0000257400"/>
</dbReference>
<evidence type="ECO:0000256" key="3">
    <source>
        <dbReference type="ARBA" id="ARBA00022692"/>
    </source>
</evidence>
<evidence type="ECO:0000313" key="14">
    <source>
        <dbReference type="WBParaSite" id="PTRK_0000257400.1"/>
    </source>
</evidence>
<dbReference type="InterPro" id="IPR000276">
    <property type="entry name" value="GPCR_Rhodpsn"/>
</dbReference>
<dbReference type="GO" id="GO:0016907">
    <property type="term" value="F:G protein-coupled acetylcholine receptor activity"/>
    <property type="evidence" value="ECO:0007669"/>
    <property type="project" value="InterPro"/>
</dbReference>
<dbReference type="GO" id="GO:0007187">
    <property type="term" value="P:G protein-coupled receptor signaling pathway, coupled to cyclic nucleotide second messenger"/>
    <property type="evidence" value="ECO:0007669"/>
    <property type="project" value="TreeGrafter"/>
</dbReference>
<dbReference type="PANTHER" id="PTHR24247:SF265">
    <property type="entry name" value="MUSCARINIC ACETYLCHOLINE RECEPTOR DM1"/>
    <property type="match status" value="1"/>
</dbReference>
<evidence type="ECO:0000259" key="12">
    <source>
        <dbReference type="PROSITE" id="PS50262"/>
    </source>
</evidence>
<evidence type="ECO:0000256" key="11">
    <source>
        <dbReference type="SAM" id="Phobius"/>
    </source>
</evidence>
<organism evidence="13 14">
    <name type="scientific">Parastrongyloides trichosuri</name>
    <name type="common">Possum-specific nematode worm</name>
    <dbReference type="NCBI Taxonomy" id="131310"/>
    <lineage>
        <taxon>Eukaryota</taxon>
        <taxon>Metazoa</taxon>
        <taxon>Ecdysozoa</taxon>
        <taxon>Nematoda</taxon>
        <taxon>Chromadorea</taxon>
        <taxon>Rhabditida</taxon>
        <taxon>Tylenchina</taxon>
        <taxon>Panagrolaimomorpha</taxon>
        <taxon>Strongyloidoidea</taxon>
        <taxon>Strongyloididae</taxon>
        <taxon>Parastrongyloides</taxon>
    </lineage>
</organism>
<dbReference type="InterPro" id="IPR017452">
    <property type="entry name" value="GPCR_Rhodpsn_7TM"/>
</dbReference>
<dbReference type="Pfam" id="PF00001">
    <property type="entry name" value="7tm_1"/>
    <property type="match status" value="1"/>
</dbReference>
<dbReference type="GO" id="GO:0004993">
    <property type="term" value="F:G protein-coupled serotonin receptor activity"/>
    <property type="evidence" value="ECO:0007669"/>
    <property type="project" value="TreeGrafter"/>
</dbReference>
<evidence type="ECO:0000313" key="13">
    <source>
        <dbReference type="Proteomes" id="UP000038045"/>
    </source>
</evidence>
<keyword evidence="7 9" id="KW-0675">Receptor</keyword>
<evidence type="ECO:0000256" key="6">
    <source>
        <dbReference type="ARBA" id="ARBA00023136"/>
    </source>
</evidence>
<accession>A0A0N4Z631</accession>
<dbReference type="GO" id="GO:0045202">
    <property type="term" value="C:synapse"/>
    <property type="evidence" value="ECO:0007669"/>
    <property type="project" value="TreeGrafter"/>
</dbReference>
<dbReference type="PRINTS" id="PR00243">
    <property type="entry name" value="MUSCARINICR"/>
</dbReference>
<feature type="transmembrane region" description="Helical" evidence="11">
    <location>
        <begin position="184"/>
        <end position="206"/>
    </location>
</feature>
<feature type="transmembrane region" description="Helical" evidence="11">
    <location>
        <begin position="227"/>
        <end position="252"/>
    </location>
</feature>
<evidence type="ECO:0000256" key="8">
    <source>
        <dbReference type="ARBA" id="ARBA00023224"/>
    </source>
</evidence>
<feature type="transmembrane region" description="Helical" evidence="11">
    <location>
        <begin position="147"/>
        <end position="172"/>
    </location>
</feature>
<dbReference type="InterPro" id="IPR000995">
    <property type="entry name" value="Musac_Ach_rcpt"/>
</dbReference>
<dbReference type="GO" id="GO:0005886">
    <property type="term" value="C:plasma membrane"/>
    <property type="evidence" value="ECO:0007669"/>
    <property type="project" value="UniProtKB-SubCell"/>
</dbReference>
<proteinExistence type="inferred from homology"/>
<evidence type="ECO:0000256" key="10">
    <source>
        <dbReference type="SAM" id="MobiDB-lite"/>
    </source>
</evidence>
<dbReference type="GO" id="GO:0007197">
    <property type="term" value="P:adenylate cyclase-inhibiting G protein-coupled acetylcholine receptor signaling pathway"/>
    <property type="evidence" value="ECO:0007669"/>
    <property type="project" value="TreeGrafter"/>
</dbReference>
<dbReference type="PANTHER" id="PTHR24247">
    <property type="entry name" value="5-HYDROXYTRYPTAMINE RECEPTOR"/>
    <property type="match status" value="1"/>
</dbReference>
<dbReference type="PROSITE" id="PS00237">
    <property type="entry name" value="G_PROTEIN_RECEP_F1_1"/>
    <property type="match status" value="1"/>
</dbReference>
<dbReference type="SUPFAM" id="SSF81321">
    <property type="entry name" value="Family A G protein-coupled receptor-like"/>
    <property type="match status" value="1"/>
</dbReference>
<keyword evidence="3 9" id="KW-0812">Transmembrane</keyword>
<dbReference type="PRINTS" id="PR00237">
    <property type="entry name" value="GPCRRHODOPSN"/>
</dbReference>
<evidence type="ECO:0000256" key="2">
    <source>
        <dbReference type="ARBA" id="ARBA00022475"/>
    </source>
</evidence>
<reference evidence="14" key="1">
    <citation type="submission" date="2017-02" db="UniProtKB">
        <authorList>
            <consortium name="WormBaseParasite"/>
        </authorList>
    </citation>
    <scope>IDENTIFICATION</scope>
</reference>
<feature type="compositionally biased region" description="Polar residues" evidence="10">
    <location>
        <begin position="484"/>
        <end position="498"/>
    </location>
</feature>
<protein>
    <submittedName>
        <fullName evidence="14">G_PROTEIN_RECEP_F1_2 domain-containing protein</fullName>
    </submittedName>
</protein>
<evidence type="ECO:0000256" key="5">
    <source>
        <dbReference type="ARBA" id="ARBA00023040"/>
    </source>
</evidence>
<feature type="transmembrane region" description="Helical" evidence="11">
    <location>
        <begin position="568"/>
        <end position="588"/>
    </location>
</feature>
<dbReference type="Proteomes" id="UP000038045">
    <property type="component" value="Unplaced"/>
</dbReference>
<dbReference type="AlphaFoldDB" id="A0A0N4Z631"/>
<comment type="subcellular location">
    <subcellularLocation>
        <location evidence="1">Cell membrane</location>
        <topology evidence="1">Multi-pass membrane protein</topology>
    </subcellularLocation>
</comment>
<feature type="transmembrane region" description="Helical" evidence="11">
    <location>
        <begin position="108"/>
        <end position="135"/>
    </location>
</feature>
<feature type="region of interest" description="Disordered" evidence="10">
    <location>
        <begin position="484"/>
        <end position="520"/>
    </location>
</feature>
<feature type="transmembrane region" description="Helical" evidence="11">
    <location>
        <begin position="600"/>
        <end position="622"/>
    </location>
</feature>
<dbReference type="Gene3D" id="1.20.1070.10">
    <property type="entry name" value="Rhodopsin 7-helix transmembrane proteins"/>
    <property type="match status" value="2"/>
</dbReference>
<comment type="similarity">
    <text evidence="9">Belongs to the G-protein coupled receptor 1 family.</text>
</comment>
<evidence type="ECO:0000256" key="4">
    <source>
        <dbReference type="ARBA" id="ARBA00022989"/>
    </source>
</evidence>
<keyword evidence="5 9" id="KW-0297">G-protein coupled receptor</keyword>
<dbReference type="STRING" id="131310.A0A0N4Z631"/>
<dbReference type="GO" id="GO:0030425">
    <property type="term" value="C:dendrite"/>
    <property type="evidence" value="ECO:0007669"/>
    <property type="project" value="TreeGrafter"/>
</dbReference>
<dbReference type="PROSITE" id="PS50262">
    <property type="entry name" value="G_PROTEIN_RECEP_F1_2"/>
    <property type="match status" value="1"/>
</dbReference>
<keyword evidence="4 11" id="KW-1133">Transmembrane helix</keyword>
<evidence type="ECO:0000256" key="7">
    <source>
        <dbReference type="ARBA" id="ARBA00023170"/>
    </source>
</evidence>
<keyword evidence="6 11" id="KW-0472">Membrane</keyword>